<dbReference type="PROSITE" id="PS50141">
    <property type="entry name" value="A_DEAMIN_EDITASE"/>
    <property type="match status" value="1"/>
</dbReference>
<dbReference type="EMBL" id="ML178835">
    <property type="protein sequence ID" value="TFK99086.1"/>
    <property type="molecule type" value="Genomic_DNA"/>
</dbReference>
<dbReference type="SMART" id="SM00552">
    <property type="entry name" value="ADEAMc"/>
    <property type="match status" value="1"/>
</dbReference>
<dbReference type="OrthoDB" id="10268011at2759"/>
<dbReference type="GO" id="GO:0003726">
    <property type="term" value="F:double-stranded RNA adenosine deaminase activity"/>
    <property type="evidence" value="ECO:0007669"/>
    <property type="project" value="TreeGrafter"/>
</dbReference>
<accession>A0A5C3QBY7</accession>
<reference evidence="2 3" key="1">
    <citation type="journal article" date="2019" name="Nat. Ecol. Evol.">
        <title>Megaphylogeny resolves global patterns of mushroom evolution.</title>
        <authorList>
            <person name="Varga T."/>
            <person name="Krizsan K."/>
            <person name="Foldi C."/>
            <person name="Dima B."/>
            <person name="Sanchez-Garcia M."/>
            <person name="Sanchez-Ramirez S."/>
            <person name="Szollosi G.J."/>
            <person name="Szarkandi J.G."/>
            <person name="Papp V."/>
            <person name="Albert L."/>
            <person name="Andreopoulos W."/>
            <person name="Angelini C."/>
            <person name="Antonin V."/>
            <person name="Barry K.W."/>
            <person name="Bougher N.L."/>
            <person name="Buchanan P."/>
            <person name="Buyck B."/>
            <person name="Bense V."/>
            <person name="Catcheside P."/>
            <person name="Chovatia M."/>
            <person name="Cooper J."/>
            <person name="Damon W."/>
            <person name="Desjardin D."/>
            <person name="Finy P."/>
            <person name="Geml J."/>
            <person name="Haridas S."/>
            <person name="Hughes K."/>
            <person name="Justo A."/>
            <person name="Karasinski D."/>
            <person name="Kautmanova I."/>
            <person name="Kiss B."/>
            <person name="Kocsube S."/>
            <person name="Kotiranta H."/>
            <person name="LaButti K.M."/>
            <person name="Lechner B.E."/>
            <person name="Liimatainen K."/>
            <person name="Lipzen A."/>
            <person name="Lukacs Z."/>
            <person name="Mihaltcheva S."/>
            <person name="Morgado L.N."/>
            <person name="Niskanen T."/>
            <person name="Noordeloos M.E."/>
            <person name="Ohm R.A."/>
            <person name="Ortiz-Santana B."/>
            <person name="Ovrebo C."/>
            <person name="Racz N."/>
            <person name="Riley R."/>
            <person name="Savchenko A."/>
            <person name="Shiryaev A."/>
            <person name="Soop K."/>
            <person name="Spirin V."/>
            <person name="Szebenyi C."/>
            <person name="Tomsovsky M."/>
            <person name="Tulloss R.E."/>
            <person name="Uehling J."/>
            <person name="Grigoriev I.V."/>
            <person name="Vagvolgyi C."/>
            <person name="Papp T."/>
            <person name="Martin F.M."/>
            <person name="Miettinen O."/>
            <person name="Hibbett D.S."/>
            <person name="Nagy L.G."/>
        </authorList>
    </citation>
    <scope>NUCLEOTIDE SEQUENCE [LARGE SCALE GENOMIC DNA]</scope>
    <source>
        <strain evidence="2 3">CBS 309.79</strain>
    </source>
</reference>
<dbReference type="GO" id="GO:0005730">
    <property type="term" value="C:nucleolus"/>
    <property type="evidence" value="ECO:0007669"/>
    <property type="project" value="TreeGrafter"/>
</dbReference>
<evidence type="ECO:0000313" key="3">
    <source>
        <dbReference type="Proteomes" id="UP000305067"/>
    </source>
</evidence>
<dbReference type="GO" id="GO:0008251">
    <property type="term" value="F:tRNA-specific adenosine deaminase activity"/>
    <property type="evidence" value="ECO:0007669"/>
    <property type="project" value="TreeGrafter"/>
</dbReference>
<dbReference type="GO" id="GO:0005737">
    <property type="term" value="C:cytoplasm"/>
    <property type="evidence" value="ECO:0007669"/>
    <property type="project" value="TreeGrafter"/>
</dbReference>
<evidence type="ECO:0000313" key="2">
    <source>
        <dbReference type="EMBL" id="TFK99086.1"/>
    </source>
</evidence>
<protein>
    <submittedName>
        <fullName evidence="2">Adenosine deaminase/editase</fullName>
    </submittedName>
</protein>
<dbReference type="STRING" id="1884261.A0A5C3QBY7"/>
<name>A0A5C3QBY7_9AGAR</name>
<organism evidence="2 3">
    <name type="scientific">Pterulicium gracile</name>
    <dbReference type="NCBI Taxonomy" id="1884261"/>
    <lineage>
        <taxon>Eukaryota</taxon>
        <taxon>Fungi</taxon>
        <taxon>Dikarya</taxon>
        <taxon>Basidiomycota</taxon>
        <taxon>Agaricomycotina</taxon>
        <taxon>Agaricomycetes</taxon>
        <taxon>Agaricomycetidae</taxon>
        <taxon>Agaricales</taxon>
        <taxon>Pleurotineae</taxon>
        <taxon>Pterulaceae</taxon>
        <taxon>Pterulicium</taxon>
    </lineage>
</organism>
<dbReference type="PANTHER" id="PTHR10910">
    <property type="entry name" value="EUKARYOTE SPECIFIC DSRNA BINDING PROTEIN"/>
    <property type="match status" value="1"/>
</dbReference>
<dbReference type="InterPro" id="IPR002466">
    <property type="entry name" value="A_deamin"/>
</dbReference>
<dbReference type="GO" id="GO:0003725">
    <property type="term" value="F:double-stranded RNA binding"/>
    <property type="evidence" value="ECO:0007669"/>
    <property type="project" value="TreeGrafter"/>
</dbReference>
<dbReference type="Pfam" id="PF02137">
    <property type="entry name" value="A_deamin"/>
    <property type="match status" value="1"/>
</dbReference>
<dbReference type="PANTHER" id="PTHR10910:SF62">
    <property type="entry name" value="AT07585P-RELATED"/>
    <property type="match status" value="1"/>
</dbReference>
<keyword evidence="3" id="KW-1185">Reference proteome</keyword>
<dbReference type="AlphaFoldDB" id="A0A5C3QBY7"/>
<dbReference type="GO" id="GO:0006382">
    <property type="term" value="P:adenosine to inosine editing"/>
    <property type="evidence" value="ECO:0007669"/>
    <property type="project" value="TreeGrafter"/>
</dbReference>
<gene>
    <name evidence="2" type="ORF">BDV98DRAFT_595120</name>
</gene>
<dbReference type="Proteomes" id="UP000305067">
    <property type="component" value="Unassembled WGS sequence"/>
</dbReference>
<feature type="domain" description="A to I editase" evidence="1">
    <location>
        <begin position="45"/>
        <end position="361"/>
    </location>
</feature>
<sequence>MSGVDAIVRTVLDLYTSFRFSPPQSQFTILAAFVLENATTHHVISLATGSKCLPTTRFPTTGDALLDSHAEVLARRGAMLWLYHELDRMNSLDSSPSQWIELAGPTGKVRLKLHTQLYLYVSTVPCGDASTRLLAASQDPSIAALKDSTTWATLPPGTPSRGRDNYSLSGVLRTKPGRADSPPTTCMSCSDKIARWNVLGIQGALLSRFYEPIYLDCVIIGGVDDATMRGIIAGECERAFWRRIHSISDTDLPGTYAPHTPPIRFTSIPFPHGKEVLTTATNSSNESLCYTADISQSPEVIINGYRRGVAPKHRSRLKFMPRVCKLQLYNRYTTHEASARDLTYFEAKQSNEEYLQAKAALLGSAGPFHGWVTSGATYEGFTRDAAE</sequence>
<dbReference type="GO" id="GO:0006396">
    <property type="term" value="P:RNA processing"/>
    <property type="evidence" value="ECO:0007669"/>
    <property type="project" value="InterPro"/>
</dbReference>
<proteinExistence type="predicted"/>
<evidence type="ECO:0000259" key="1">
    <source>
        <dbReference type="PROSITE" id="PS50141"/>
    </source>
</evidence>